<dbReference type="EMBL" id="BMQS01000007">
    <property type="protein sequence ID" value="GGT93266.1"/>
    <property type="molecule type" value="Genomic_DNA"/>
</dbReference>
<feature type="active site" description="Charge relay system" evidence="7">
    <location>
        <position position="65"/>
    </location>
</feature>
<dbReference type="SUPFAM" id="SSF75304">
    <property type="entry name" value="Amidase signature (AS) enzymes"/>
    <property type="match status" value="1"/>
</dbReference>
<dbReference type="HAMAP" id="MF_00120">
    <property type="entry name" value="GatA"/>
    <property type="match status" value="1"/>
</dbReference>
<dbReference type="InterPro" id="IPR036928">
    <property type="entry name" value="AS_sf"/>
</dbReference>
<reference evidence="10" key="1">
    <citation type="journal article" date="2014" name="Int. J. Syst. Evol. Microbiol.">
        <title>Complete genome sequence of Corynebacterium casei LMG S-19264T (=DSM 44701T), isolated from a smear-ripened cheese.</title>
        <authorList>
            <consortium name="US DOE Joint Genome Institute (JGI-PGF)"/>
            <person name="Walter F."/>
            <person name="Albersmeier A."/>
            <person name="Kalinowski J."/>
            <person name="Ruckert C."/>
        </authorList>
    </citation>
    <scope>NUCLEOTIDE SEQUENCE</scope>
    <source>
        <strain evidence="10">JCM 31740</strain>
    </source>
</reference>
<comment type="subunit">
    <text evidence="7">Heterotrimer of A, B and C subunits.</text>
</comment>
<dbReference type="KEGG" id="sacd:HS1genome_1010"/>
<evidence type="ECO:0000256" key="4">
    <source>
        <dbReference type="ARBA" id="ARBA00022840"/>
    </source>
</evidence>
<dbReference type="GeneID" id="38666521"/>
<dbReference type="GO" id="GO:0005524">
    <property type="term" value="F:ATP binding"/>
    <property type="evidence" value="ECO:0007669"/>
    <property type="project" value="UniProtKB-KW"/>
</dbReference>
<dbReference type="Gene3D" id="3.90.1300.10">
    <property type="entry name" value="Amidase signature (AS) domain"/>
    <property type="match status" value="1"/>
</dbReference>
<evidence type="ECO:0000313" key="10">
    <source>
        <dbReference type="EMBL" id="GGT93266.1"/>
    </source>
</evidence>
<evidence type="ECO:0000313" key="9">
    <source>
        <dbReference type="EMBL" id="BBD72621.1"/>
    </source>
</evidence>
<dbReference type="EC" id="6.3.5.7" evidence="7"/>
<dbReference type="GO" id="GO:0016740">
    <property type="term" value="F:transferase activity"/>
    <property type="evidence" value="ECO:0007669"/>
    <property type="project" value="UniProtKB-KW"/>
</dbReference>
<dbReference type="InterPro" id="IPR020556">
    <property type="entry name" value="Amidase_CS"/>
</dbReference>
<comment type="function">
    <text evidence="7">Allows the formation of correctly charged Gln-tRNA(Gln) through the transamidation of misacylated Glu-tRNA(Gln) in organisms which lack glutaminyl-tRNA synthetase. The reaction takes place in the presence of glutamine and ATP through an activated gamma-phospho-Glu-tRNA(Gln).</text>
</comment>
<evidence type="ECO:0000256" key="2">
    <source>
        <dbReference type="ARBA" id="ARBA00022598"/>
    </source>
</evidence>
<reference evidence="9" key="3">
    <citation type="journal article" date="2019" name="BMC Res. Notes">
        <title>Complete genome sequence of the Sulfodiicoccus acidiphilus strain HS-1T, the first crenarchaeon that lacks polB3, isolated from an acidic hot spring in Ohwaku-dani, Hakone, Japan.</title>
        <authorList>
            <person name="Sakai H.D."/>
            <person name="Kurosawa N."/>
        </authorList>
    </citation>
    <scope>NUCLEOTIDE SEQUENCE</scope>
    <source>
        <strain evidence="9">HS-1</strain>
    </source>
</reference>
<dbReference type="AlphaFoldDB" id="A0A348B369"/>
<feature type="active site" description="Charge relay system" evidence="7">
    <location>
        <position position="140"/>
    </location>
</feature>
<comment type="similarity">
    <text evidence="1 7">Belongs to the amidase family. GatA subfamily.</text>
</comment>
<comment type="catalytic activity">
    <reaction evidence="6 7">
        <text>L-glutamyl-tRNA(Gln) + L-glutamine + ATP + H2O = L-glutaminyl-tRNA(Gln) + L-glutamate + ADP + phosphate + H(+)</text>
        <dbReference type="Rhea" id="RHEA:17521"/>
        <dbReference type="Rhea" id="RHEA-COMP:9681"/>
        <dbReference type="Rhea" id="RHEA-COMP:9684"/>
        <dbReference type="ChEBI" id="CHEBI:15377"/>
        <dbReference type="ChEBI" id="CHEBI:15378"/>
        <dbReference type="ChEBI" id="CHEBI:29985"/>
        <dbReference type="ChEBI" id="CHEBI:30616"/>
        <dbReference type="ChEBI" id="CHEBI:43474"/>
        <dbReference type="ChEBI" id="CHEBI:58359"/>
        <dbReference type="ChEBI" id="CHEBI:78520"/>
        <dbReference type="ChEBI" id="CHEBI:78521"/>
        <dbReference type="ChEBI" id="CHEBI:456216"/>
        <dbReference type="EC" id="6.3.5.7"/>
    </reaction>
</comment>
<reference evidence="11" key="2">
    <citation type="submission" date="2018-04" db="EMBL/GenBank/DDBJ databases">
        <title>Complete genome sequence of Sulfodiicoccus acidiphilus strain HS-1.</title>
        <authorList>
            <person name="Sakai H.D."/>
            <person name="Kurosawa N."/>
        </authorList>
    </citation>
    <scope>NUCLEOTIDE SEQUENCE [LARGE SCALE GENOMIC DNA]</scope>
    <source>
        <strain evidence="11">HS-1</strain>
    </source>
</reference>
<dbReference type="GO" id="GO:0006412">
    <property type="term" value="P:translation"/>
    <property type="evidence" value="ECO:0007669"/>
    <property type="project" value="UniProtKB-UniRule"/>
</dbReference>
<evidence type="ECO:0000313" key="11">
    <source>
        <dbReference type="Proteomes" id="UP000276741"/>
    </source>
</evidence>
<dbReference type="PANTHER" id="PTHR11895">
    <property type="entry name" value="TRANSAMIDASE"/>
    <property type="match status" value="1"/>
</dbReference>
<dbReference type="InterPro" id="IPR004412">
    <property type="entry name" value="GatA"/>
</dbReference>
<dbReference type="OrthoDB" id="7931at2157"/>
<evidence type="ECO:0000259" key="8">
    <source>
        <dbReference type="Pfam" id="PF01425"/>
    </source>
</evidence>
<keyword evidence="9" id="KW-0808">Transferase</keyword>
<dbReference type="GO" id="GO:0050567">
    <property type="term" value="F:glutaminyl-tRNA synthase (glutamine-hydrolyzing) activity"/>
    <property type="evidence" value="ECO:0007669"/>
    <property type="project" value="UniProtKB-UniRule"/>
</dbReference>
<dbReference type="PANTHER" id="PTHR11895:SF7">
    <property type="entry name" value="GLUTAMYL-TRNA(GLN) AMIDOTRANSFERASE SUBUNIT A, MITOCHONDRIAL"/>
    <property type="match status" value="1"/>
</dbReference>
<evidence type="ECO:0000256" key="6">
    <source>
        <dbReference type="ARBA" id="ARBA00047407"/>
    </source>
</evidence>
<dbReference type="InterPro" id="IPR023631">
    <property type="entry name" value="Amidase_dom"/>
</dbReference>
<protein>
    <recommendedName>
        <fullName evidence="7">Glutamyl-tRNA(Gln) amidotransferase subunit A</fullName>
        <shortName evidence="7">Glu-ADT subunit A</shortName>
        <ecNumber evidence="7">6.3.5.7</ecNumber>
    </recommendedName>
</protein>
<evidence type="ECO:0000256" key="7">
    <source>
        <dbReference type="HAMAP-Rule" id="MF_00120"/>
    </source>
</evidence>
<evidence type="ECO:0000256" key="5">
    <source>
        <dbReference type="ARBA" id="ARBA00022917"/>
    </source>
</evidence>
<feature type="active site" description="Acyl-ester intermediate" evidence="7">
    <location>
        <position position="164"/>
    </location>
</feature>
<dbReference type="Proteomes" id="UP000276741">
    <property type="component" value="Chromosome"/>
</dbReference>
<keyword evidence="11" id="KW-1185">Reference proteome</keyword>
<keyword evidence="3 7" id="KW-0547">Nucleotide-binding</keyword>
<keyword evidence="2 7" id="KW-0436">Ligase</keyword>
<keyword evidence="5 7" id="KW-0648">Protein biosynthesis</keyword>
<dbReference type="PROSITE" id="PS00571">
    <property type="entry name" value="AMIDASES"/>
    <property type="match status" value="1"/>
</dbReference>
<dbReference type="InterPro" id="IPR000120">
    <property type="entry name" value="Amidase"/>
</dbReference>
<keyword evidence="4 7" id="KW-0067">ATP-binding</keyword>
<evidence type="ECO:0000256" key="3">
    <source>
        <dbReference type="ARBA" id="ARBA00022741"/>
    </source>
</evidence>
<dbReference type="Pfam" id="PF01425">
    <property type="entry name" value="Amidase"/>
    <property type="match status" value="1"/>
</dbReference>
<dbReference type="Proteomes" id="UP000616143">
    <property type="component" value="Unassembled WGS sequence"/>
</dbReference>
<reference evidence="10" key="4">
    <citation type="submission" date="2020-09" db="EMBL/GenBank/DDBJ databases">
        <authorList>
            <person name="Sun Q."/>
            <person name="Ohkuma M."/>
        </authorList>
    </citation>
    <scope>NUCLEOTIDE SEQUENCE</scope>
    <source>
        <strain evidence="10">JCM 31740</strain>
    </source>
</reference>
<dbReference type="RefSeq" id="WP_126451325.1">
    <property type="nucleotide sequence ID" value="NZ_AP018553.1"/>
</dbReference>
<evidence type="ECO:0000256" key="1">
    <source>
        <dbReference type="ARBA" id="ARBA00008069"/>
    </source>
</evidence>
<proteinExistence type="inferred from homology"/>
<name>A0A348B369_9CREN</name>
<feature type="domain" description="Amidase" evidence="8">
    <location>
        <begin position="17"/>
        <end position="445"/>
    </location>
</feature>
<gene>
    <name evidence="7" type="primary">gatA</name>
    <name evidence="10" type="ORF">GCM10007116_08660</name>
    <name evidence="9" type="ORF">HS1genome_1010</name>
</gene>
<sequence length="461" mass="49690">MSVRELKEGRLSPEEYVYSTYEKIEKIEELNAFTYVEKADVVLKEVKARLAEGRGRLTGLLIAIKDNISVRGMPNTCGSRMLSNYISPYDATVIRKLREEGAVVVGKTNMDEFAMGSTTETSYFGPVRNPLDPERIAGGSSGGSAVAVAADVVKLALGSDTGGSIRAPASFTGIYGLKPSYGTVSRYGLVAYANSLEQIGPFAQNPEDLELLYDVIRGPDPKDSTTISDQPESPAQVDMKGLRVGLLVDVTGASEPPVRSVTETVANKLSDEGASVKEVTLGLTDYLVPAYYIIAMSEASSNLARYDGVRYGYSTGTDGTWKEVYGKTRGEGFGTEVKRRILLGSFILSAGYYEQYYLKALKVRTLVIKQLTSLLKEVNVLLSPTMPILPPKLGEVISDPIRMYMMDVNTVVANLTGAPSLSLPAGKVGKLSVGVQLTGPHLSDFYLIQIARSLREAGIGA</sequence>
<dbReference type="EMBL" id="AP018553">
    <property type="protein sequence ID" value="BBD72621.1"/>
    <property type="molecule type" value="Genomic_DNA"/>
</dbReference>
<organism evidence="9 11">
    <name type="scientific">Sulfodiicoccus acidiphilus</name>
    <dbReference type="NCBI Taxonomy" id="1670455"/>
    <lineage>
        <taxon>Archaea</taxon>
        <taxon>Thermoproteota</taxon>
        <taxon>Thermoprotei</taxon>
        <taxon>Sulfolobales</taxon>
        <taxon>Sulfolobaceae</taxon>
        <taxon>Sulfodiicoccus</taxon>
    </lineage>
</organism>
<accession>A0A348B369</accession>
<dbReference type="NCBIfam" id="TIGR00132">
    <property type="entry name" value="gatA"/>
    <property type="match status" value="1"/>
</dbReference>
<dbReference type="GO" id="GO:0030956">
    <property type="term" value="C:glutamyl-tRNA(Gln) amidotransferase complex"/>
    <property type="evidence" value="ECO:0007669"/>
    <property type="project" value="InterPro"/>
</dbReference>